<keyword evidence="1" id="KW-1133">Transmembrane helix</keyword>
<reference evidence="2 3" key="1">
    <citation type="journal article" date="2024" name="Appl. Environ. Microbiol.">
        <title>Pontiella agarivorans sp. nov., a novel marine anaerobic bacterium capable of degrading macroalgal polysaccharides and fixing nitrogen.</title>
        <authorList>
            <person name="Liu N."/>
            <person name="Kivenson V."/>
            <person name="Peng X."/>
            <person name="Cui Z."/>
            <person name="Lankiewicz T.S."/>
            <person name="Gosselin K.M."/>
            <person name="English C.J."/>
            <person name="Blair E.M."/>
            <person name="O'Malley M.A."/>
            <person name="Valentine D.L."/>
        </authorList>
    </citation>
    <scope>NUCLEOTIDE SEQUENCE [LARGE SCALE GENOMIC DNA]</scope>
    <source>
        <strain evidence="2 3">NLcol2</strain>
    </source>
</reference>
<organism evidence="2 3">
    <name type="scientific">Pontiella agarivorans</name>
    <dbReference type="NCBI Taxonomy" id="3038953"/>
    <lineage>
        <taxon>Bacteria</taxon>
        <taxon>Pseudomonadati</taxon>
        <taxon>Kiritimatiellota</taxon>
        <taxon>Kiritimatiellia</taxon>
        <taxon>Kiritimatiellales</taxon>
        <taxon>Pontiellaceae</taxon>
        <taxon>Pontiella</taxon>
    </lineage>
</organism>
<comment type="caution">
    <text evidence="2">The sequence shown here is derived from an EMBL/GenBank/DDBJ whole genome shotgun (WGS) entry which is preliminary data.</text>
</comment>
<feature type="transmembrane region" description="Helical" evidence="1">
    <location>
        <begin position="67"/>
        <end position="88"/>
    </location>
</feature>
<keyword evidence="3" id="KW-1185">Reference proteome</keyword>
<gene>
    <name evidence="2" type="ORF">P9H32_13220</name>
</gene>
<dbReference type="EMBL" id="JARVCO010000012">
    <property type="protein sequence ID" value="MDZ8119586.1"/>
    <property type="molecule type" value="Genomic_DNA"/>
</dbReference>
<feature type="transmembrane region" description="Helical" evidence="1">
    <location>
        <begin position="6"/>
        <end position="29"/>
    </location>
</feature>
<name>A0ABU5MZG1_9BACT</name>
<evidence type="ECO:0000313" key="3">
    <source>
        <dbReference type="Proteomes" id="UP001290861"/>
    </source>
</evidence>
<proteinExistence type="predicted"/>
<protein>
    <submittedName>
        <fullName evidence="2">Uncharacterized protein</fullName>
    </submittedName>
</protein>
<evidence type="ECO:0000256" key="1">
    <source>
        <dbReference type="SAM" id="Phobius"/>
    </source>
</evidence>
<dbReference type="Proteomes" id="UP001290861">
    <property type="component" value="Unassembled WGS sequence"/>
</dbReference>
<sequence length="94" mass="10771">MDREVIGLTIVGIYTFLLMVYSTCVIVSVKKFLRRHGDRSFKIPCRLSFFDLIEGYRLVRLTGERPYFVMGAPIAAGAFVIAICLFAVCEKYFF</sequence>
<accession>A0ABU5MZG1</accession>
<keyword evidence="1" id="KW-0812">Transmembrane</keyword>
<evidence type="ECO:0000313" key="2">
    <source>
        <dbReference type="EMBL" id="MDZ8119586.1"/>
    </source>
</evidence>
<keyword evidence="1" id="KW-0472">Membrane</keyword>